<name>A0ABS6UTU8_9PSEU</name>
<sequence>MPTTTPCLWFDVGVAEQAAEFYVSVFPNSAVGAVTRHPDGGVLTVEFTLDGQPYVGLNGGDQFRFTEAVSLQIRCTGQEEVDHYWDALSDGGEEGPCGWLKDRFGLSWQVTPVELLALIADPDPARAARVLQAMYTMRRLDVAELLRAADAAPA</sequence>
<dbReference type="Proteomes" id="UP000694287">
    <property type="component" value="Unassembled WGS sequence"/>
</dbReference>
<dbReference type="PANTHER" id="PTHR33990:SF2">
    <property type="entry name" value="PHNB-LIKE DOMAIN-CONTAINING PROTEIN"/>
    <property type="match status" value="1"/>
</dbReference>
<feature type="domain" description="PhnB-like" evidence="1">
    <location>
        <begin position="4"/>
        <end position="111"/>
    </location>
</feature>
<gene>
    <name evidence="2" type="ORF">I4I81_15525</name>
</gene>
<reference evidence="2 3" key="1">
    <citation type="submission" date="2020-11" db="EMBL/GenBank/DDBJ databases">
        <title>Pseudonocardia abyssalis sp. nov. and Pseudonocardia oceani sp. nov., description and phylogenomic analysis of two novel actinomycetes isolated from the deep Southern Ocean.</title>
        <authorList>
            <person name="Parra J."/>
        </authorList>
    </citation>
    <scope>NUCLEOTIDE SEQUENCE [LARGE SCALE GENOMIC DNA]</scope>
    <source>
        <strain evidence="2 3">KRD-168</strain>
    </source>
</reference>
<dbReference type="InterPro" id="IPR009725">
    <property type="entry name" value="3_dmu_93_MTrfase"/>
</dbReference>
<dbReference type="RefSeq" id="WP_218602295.1">
    <property type="nucleotide sequence ID" value="NZ_JADQDJ010000057.1"/>
</dbReference>
<evidence type="ECO:0000313" key="2">
    <source>
        <dbReference type="EMBL" id="MBW0135657.1"/>
    </source>
</evidence>
<dbReference type="InterPro" id="IPR028973">
    <property type="entry name" value="PhnB-like"/>
</dbReference>
<evidence type="ECO:0000313" key="3">
    <source>
        <dbReference type="Proteomes" id="UP000694287"/>
    </source>
</evidence>
<dbReference type="Pfam" id="PF06983">
    <property type="entry name" value="3-dmu-9_3-mt"/>
    <property type="match status" value="1"/>
</dbReference>
<keyword evidence="3" id="KW-1185">Reference proteome</keyword>
<dbReference type="CDD" id="cd06588">
    <property type="entry name" value="PhnB_like"/>
    <property type="match status" value="1"/>
</dbReference>
<dbReference type="PIRSF" id="PIRSF021700">
    <property type="entry name" value="3_dmu_93_MTrfase"/>
    <property type="match status" value="1"/>
</dbReference>
<evidence type="ECO:0000259" key="1">
    <source>
        <dbReference type="Pfam" id="PF06983"/>
    </source>
</evidence>
<proteinExistence type="predicted"/>
<organism evidence="2 3">
    <name type="scientific">Pseudonocardia abyssalis</name>
    <dbReference type="NCBI Taxonomy" id="2792008"/>
    <lineage>
        <taxon>Bacteria</taxon>
        <taxon>Bacillati</taxon>
        <taxon>Actinomycetota</taxon>
        <taxon>Actinomycetes</taxon>
        <taxon>Pseudonocardiales</taxon>
        <taxon>Pseudonocardiaceae</taxon>
        <taxon>Pseudonocardia</taxon>
    </lineage>
</organism>
<comment type="caution">
    <text evidence="2">The sequence shown here is derived from an EMBL/GenBank/DDBJ whole genome shotgun (WGS) entry which is preliminary data.</text>
</comment>
<accession>A0ABS6UTU8</accession>
<protein>
    <submittedName>
        <fullName evidence="2">VOC family protein</fullName>
    </submittedName>
</protein>
<dbReference type="PANTHER" id="PTHR33990">
    <property type="entry name" value="PROTEIN YJDN-RELATED"/>
    <property type="match status" value="1"/>
</dbReference>
<dbReference type="EMBL" id="JADQDK010000001">
    <property type="protein sequence ID" value="MBW0135657.1"/>
    <property type="molecule type" value="Genomic_DNA"/>
</dbReference>